<dbReference type="InterPro" id="IPR036890">
    <property type="entry name" value="HATPase_C_sf"/>
</dbReference>
<dbReference type="EC" id="2.7.13.3" evidence="2"/>
<keyword evidence="6" id="KW-0418">Kinase</keyword>
<keyword evidence="5" id="KW-0547">Nucleotide-binding</keyword>
<dbReference type="SMART" id="SM00091">
    <property type="entry name" value="PAS"/>
    <property type="match status" value="4"/>
</dbReference>
<evidence type="ECO:0000256" key="8">
    <source>
        <dbReference type="ARBA" id="ARBA00023012"/>
    </source>
</evidence>
<dbReference type="InterPro" id="IPR000014">
    <property type="entry name" value="PAS"/>
</dbReference>
<dbReference type="SMART" id="SM00387">
    <property type="entry name" value="HATPase_c"/>
    <property type="match status" value="1"/>
</dbReference>
<dbReference type="RefSeq" id="WP_258218379.1">
    <property type="nucleotide sequence ID" value="NZ_JANQBD010000060.1"/>
</dbReference>
<dbReference type="InterPro" id="IPR013655">
    <property type="entry name" value="PAS_fold_3"/>
</dbReference>
<dbReference type="Gene3D" id="1.10.287.130">
    <property type="match status" value="1"/>
</dbReference>
<evidence type="ECO:0000256" key="2">
    <source>
        <dbReference type="ARBA" id="ARBA00012438"/>
    </source>
</evidence>
<evidence type="ECO:0000313" key="13">
    <source>
        <dbReference type="Proteomes" id="UP001300012"/>
    </source>
</evidence>
<dbReference type="InterPro" id="IPR003594">
    <property type="entry name" value="HATPase_dom"/>
</dbReference>
<keyword evidence="3" id="KW-0597">Phosphoprotein</keyword>
<dbReference type="PROSITE" id="PS50113">
    <property type="entry name" value="PAC"/>
    <property type="match status" value="3"/>
</dbReference>
<dbReference type="PANTHER" id="PTHR43065">
    <property type="entry name" value="SENSOR HISTIDINE KINASE"/>
    <property type="match status" value="1"/>
</dbReference>
<evidence type="ECO:0000313" key="12">
    <source>
        <dbReference type="EMBL" id="MCR8636888.1"/>
    </source>
</evidence>
<evidence type="ECO:0000256" key="5">
    <source>
        <dbReference type="ARBA" id="ARBA00022741"/>
    </source>
</evidence>
<dbReference type="SUPFAM" id="SSF47384">
    <property type="entry name" value="Homodimeric domain of signal transducing histidine kinase"/>
    <property type="match status" value="1"/>
</dbReference>
<dbReference type="PANTHER" id="PTHR43065:SF34">
    <property type="entry name" value="SPORULATION KINASE A"/>
    <property type="match status" value="1"/>
</dbReference>
<feature type="domain" description="PAS" evidence="10">
    <location>
        <begin position="268"/>
        <end position="313"/>
    </location>
</feature>
<dbReference type="Pfam" id="PF08447">
    <property type="entry name" value="PAS_3"/>
    <property type="match status" value="1"/>
</dbReference>
<proteinExistence type="predicted"/>
<feature type="domain" description="Histidine kinase" evidence="9">
    <location>
        <begin position="533"/>
        <end position="738"/>
    </location>
</feature>
<dbReference type="Gene3D" id="3.30.450.20">
    <property type="entry name" value="PAS domain"/>
    <property type="match status" value="4"/>
</dbReference>
<dbReference type="InterPro" id="IPR035965">
    <property type="entry name" value="PAS-like_dom_sf"/>
</dbReference>
<keyword evidence="4" id="KW-0808">Transferase</keyword>
<dbReference type="Proteomes" id="UP001300012">
    <property type="component" value="Unassembled WGS sequence"/>
</dbReference>
<dbReference type="InterPro" id="IPR013656">
    <property type="entry name" value="PAS_4"/>
</dbReference>
<feature type="domain" description="PAC" evidence="11">
    <location>
        <begin position="98"/>
        <end position="150"/>
    </location>
</feature>
<keyword evidence="7" id="KW-0067">ATP-binding</keyword>
<dbReference type="EMBL" id="JANQBD010000060">
    <property type="protein sequence ID" value="MCR8636888.1"/>
    <property type="molecule type" value="Genomic_DNA"/>
</dbReference>
<evidence type="ECO:0000256" key="1">
    <source>
        <dbReference type="ARBA" id="ARBA00000085"/>
    </source>
</evidence>
<name>A0ABT1YVC6_9BACL</name>
<dbReference type="CDD" id="cd00082">
    <property type="entry name" value="HisKA"/>
    <property type="match status" value="1"/>
</dbReference>
<dbReference type="InterPro" id="IPR003661">
    <property type="entry name" value="HisK_dim/P_dom"/>
</dbReference>
<dbReference type="Gene3D" id="3.30.565.10">
    <property type="entry name" value="Histidine kinase-like ATPase, C-terminal domain"/>
    <property type="match status" value="1"/>
</dbReference>
<evidence type="ECO:0000256" key="4">
    <source>
        <dbReference type="ARBA" id="ARBA00022679"/>
    </source>
</evidence>
<feature type="domain" description="PAS" evidence="10">
    <location>
        <begin position="151"/>
        <end position="221"/>
    </location>
</feature>
<dbReference type="Pfam" id="PF08448">
    <property type="entry name" value="PAS_4"/>
    <property type="match status" value="3"/>
</dbReference>
<dbReference type="InterPro" id="IPR004358">
    <property type="entry name" value="Sig_transdc_His_kin-like_C"/>
</dbReference>
<comment type="catalytic activity">
    <reaction evidence="1">
        <text>ATP + protein L-histidine = ADP + protein N-phospho-L-histidine.</text>
        <dbReference type="EC" id="2.7.13.3"/>
    </reaction>
</comment>
<dbReference type="PRINTS" id="PR00344">
    <property type="entry name" value="BCTRLSENSOR"/>
</dbReference>
<comment type="caution">
    <text evidence="12">The sequence shown here is derived from an EMBL/GenBank/DDBJ whole genome shotgun (WGS) entry which is preliminary data.</text>
</comment>
<evidence type="ECO:0000259" key="11">
    <source>
        <dbReference type="PROSITE" id="PS50113"/>
    </source>
</evidence>
<dbReference type="Pfam" id="PF00512">
    <property type="entry name" value="HisKA"/>
    <property type="match status" value="1"/>
</dbReference>
<dbReference type="SMART" id="SM00388">
    <property type="entry name" value="HisKA"/>
    <property type="match status" value="1"/>
</dbReference>
<feature type="domain" description="PAC" evidence="11">
    <location>
        <begin position="340"/>
        <end position="392"/>
    </location>
</feature>
<evidence type="ECO:0000256" key="7">
    <source>
        <dbReference type="ARBA" id="ARBA00022840"/>
    </source>
</evidence>
<accession>A0ABT1YVC6</accession>
<keyword evidence="8" id="KW-0902">Two-component regulatory system</keyword>
<feature type="domain" description="PAC" evidence="11">
    <location>
        <begin position="467"/>
        <end position="520"/>
    </location>
</feature>
<dbReference type="SMART" id="SM00086">
    <property type="entry name" value="PAC"/>
    <property type="match status" value="3"/>
</dbReference>
<evidence type="ECO:0000259" key="9">
    <source>
        <dbReference type="PROSITE" id="PS50109"/>
    </source>
</evidence>
<dbReference type="SUPFAM" id="SSF55874">
    <property type="entry name" value="ATPase domain of HSP90 chaperone/DNA topoisomerase II/histidine kinase"/>
    <property type="match status" value="1"/>
</dbReference>
<dbReference type="NCBIfam" id="TIGR00229">
    <property type="entry name" value="sensory_box"/>
    <property type="match status" value="4"/>
</dbReference>
<dbReference type="InterPro" id="IPR036097">
    <property type="entry name" value="HisK_dim/P_sf"/>
</dbReference>
<protein>
    <recommendedName>
        <fullName evidence="2">histidine kinase</fullName>
        <ecNumber evidence="2">2.7.13.3</ecNumber>
    </recommendedName>
</protein>
<dbReference type="InterPro" id="IPR005467">
    <property type="entry name" value="His_kinase_dom"/>
</dbReference>
<keyword evidence="13" id="KW-1185">Reference proteome</keyword>
<organism evidence="12 13">
    <name type="scientific">Paenibacillus radicis</name>
    <name type="common">ex Xue et al. 2023</name>
    <dbReference type="NCBI Taxonomy" id="2972489"/>
    <lineage>
        <taxon>Bacteria</taxon>
        <taxon>Bacillati</taxon>
        <taxon>Bacillota</taxon>
        <taxon>Bacilli</taxon>
        <taxon>Bacillales</taxon>
        <taxon>Paenibacillaceae</taxon>
        <taxon>Paenibacillus</taxon>
    </lineage>
</organism>
<dbReference type="PROSITE" id="PS50109">
    <property type="entry name" value="HIS_KIN"/>
    <property type="match status" value="1"/>
</dbReference>
<dbReference type="InterPro" id="IPR000700">
    <property type="entry name" value="PAS-assoc_C"/>
</dbReference>
<evidence type="ECO:0000256" key="3">
    <source>
        <dbReference type="ARBA" id="ARBA00022553"/>
    </source>
</evidence>
<reference evidence="12 13" key="1">
    <citation type="submission" date="2022-08" db="EMBL/GenBank/DDBJ databases">
        <title>Paenibacillus endoradicis sp. nov., Paenibacillus radicibacter sp. nov and Paenibacillus pararadicis sp. nov., three cold-adapted plant growth-promoting bacteria isolated from root of Larix gmelinii in Great Khingan.</title>
        <authorList>
            <person name="Xue H."/>
        </authorList>
    </citation>
    <scope>NUCLEOTIDE SEQUENCE [LARGE SCALE GENOMIC DNA]</scope>
    <source>
        <strain evidence="12 13">N5-1-1-5</strain>
    </source>
</reference>
<sequence>MNQSGGRNSNMHLSDTDEAADFPLCGLSYQWFTQSAFGAALMNLDCGFIYVNPAFSSLLGYEEIQLKQLSIPVVTHHDELLRCVHLSSQLAAGLIPTFQIEQRFIQNSGVSVWCSVNATLLRDEQGEPRYILMQTQNIDDKKKLEAALHTSVNTFSTLLESIPFAVVMLKADWHISYVNKAAEAIFKHKIEDIVGRNLWMLFPEAVSSPFYKEFHRSMEERIYTYLHQCYGPEKRWYEVSCQPTKEGICLFIRETTLLKKQENAYLETKLQLDAIIKHAPDAISILDLQYRILTVNPAYTDIFGFSEDELLGKPPLIIPEELTLETNALFQQAARGIPVVGYETKRLHKGKHMLDVSLTIFPLKSAENLVMALFISIRDISESKRTERLLRQTEESYRIIAANTYDLVVLLSTDGLVKYVSPSHQQVMNVDPAILLEAESPFSYFEEPWKSQVSDFFDELIRRKEPGTTELHWPAQASEQVKTFEVNGVPVIGLDGCVESVVMVSRDISERKHTEELLRRSCKLSVAGQLAAGIAHEIRNPLTALKGFTQFMYEGGPHKYQYLKIMMSELTRIEQIINELLILAKPQAVTYRKRQTEPLLRDVISFLRSQANLNEVQMIMHIQSNLPAVHCEENQLKQVFINLLKNGIEAMPHGGIVQIYAQKTFNGMLSIVFQDQGFGIPAEELSRLGEPFFTTKEKGSGLGLMISYKILGEHGGSLRFNSEPGRGTIATIILPAAND</sequence>
<gene>
    <name evidence="12" type="ORF">NV381_37610</name>
</gene>
<dbReference type="InterPro" id="IPR001610">
    <property type="entry name" value="PAC"/>
</dbReference>
<dbReference type="PROSITE" id="PS50112">
    <property type="entry name" value="PAS"/>
    <property type="match status" value="2"/>
</dbReference>
<evidence type="ECO:0000256" key="6">
    <source>
        <dbReference type="ARBA" id="ARBA00022777"/>
    </source>
</evidence>
<dbReference type="Pfam" id="PF02518">
    <property type="entry name" value="HATPase_c"/>
    <property type="match status" value="1"/>
</dbReference>
<dbReference type="SUPFAM" id="SSF55785">
    <property type="entry name" value="PYP-like sensor domain (PAS domain)"/>
    <property type="match status" value="4"/>
</dbReference>
<evidence type="ECO:0000259" key="10">
    <source>
        <dbReference type="PROSITE" id="PS50112"/>
    </source>
</evidence>
<dbReference type="CDD" id="cd00130">
    <property type="entry name" value="PAS"/>
    <property type="match status" value="3"/>
</dbReference>